<dbReference type="InterPro" id="IPR004035">
    <property type="entry name" value="Endouclease-III_FeS-bd_BS"/>
</dbReference>
<dbReference type="GO" id="GO:0140078">
    <property type="term" value="F:class I DNA-(apurinic or apyrimidinic site) endonuclease activity"/>
    <property type="evidence" value="ECO:0007669"/>
    <property type="project" value="UniProtKB-EC"/>
</dbReference>
<dbReference type="InterPro" id="IPR030841">
    <property type="entry name" value="NTH1"/>
</dbReference>
<name>A0A812DKC9_ACAPH</name>
<dbReference type="GO" id="GO:0006289">
    <property type="term" value="P:nucleotide-excision repair"/>
    <property type="evidence" value="ECO:0007669"/>
    <property type="project" value="TreeGrafter"/>
</dbReference>
<keyword evidence="3" id="KW-0004">4Fe-4S</keyword>
<evidence type="ECO:0000256" key="7">
    <source>
        <dbReference type="ARBA" id="ARBA00022946"/>
    </source>
</evidence>
<dbReference type="PANTHER" id="PTHR43286:SF1">
    <property type="entry name" value="ENDONUCLEASE III-LIKE PROTEIN 1"/>
    <property type="match status" value="1"/>
</dbReference>
<dbReference type="EMBL" id="CAHIKZ030003744">
    <property type="protein sequence ID" value="CAE1303824.1"/>
    <property type="molecule type" value="Genomic_DNA"/>
</dbReference>
<dbReference type="GO" id="GO:0005634">
    <property type="term" value="C:nucleus"/>
    <property type="evidence" value="ECO:0007669"/>
    <property type="project" value="UniProtKB-SubCell"/>
</dbReference>
<evidence type="ECO:0000256" key="4">
    <source>
        <dbReference type="ARBA" id="ARBA00022723"/>
    </source>
</evidence>
<evidence type="ECO:0000313" key="16">
    <source>
        <dbReference type="Proteomes" id="UP000597762"/>
    </source>
</evidence>
<evidence type="ECO:0000256" key="2">
    <source>
        <dbReference type="ARBA" id="ARBA00008343"/>
    </source>
</evidence>
<dbReference type="GO" id="GO:0005739">
    <property type="term" value="C:mitochondrion"/>
    <property type="evidence" value="ECO:0007669"/>
    <property type="project" value="UniProtKB-SubCell"/>
</dbReference>
<keyword evidence="9" id="KW-0411">Iron-sulfur</keyword>
<comment type="similarity">
    <text evidence="2 13">Belongs to the Nth/MutY family.</text>
</comment>
<dbReference type="Gene3D" id="1.10.340.30">
    <property type="entry name" value="Hypothetical protein, domain 2"/>
    <property type="match status" value="1"/>
</dbReference>
<protein>
    <recommendedName>
        <fullName evidence="13">Endonuclease III homolog</fullName>
        <ecNumber evidence="13">3.2.2.-</ecNumber>
        <ecNumber evidence="13">4.2.99.18</ecNumber>
    </recommendedName>
    <alternativeName>
        <fullName evidence="13">Bifunctional DNA N-glycosylase/DNA-(apurinic or apyrimidinic site) lyase</fullName>
        <shortName evidence="13">DNA glycosylase/AP lyase</shortName>
    </alternativeName>
</protein>
<evidence type="ECO:0000256" key="9">
    <source>
        <dbReference type="ARBA" id="ARBA00023014"/>
    </source>
</evidence>
<keyword evidence="16" id="KW-1185">Reference proteome</keyword>
<dbReference type="GO" id="GO:0051539">
    <property type="term" value="F:4 iron, 4 sulfur cluster binding"/>
    <property type="evidence" value="ECO:0007669"/>
    <property type="project" value="UniProtKB-KW"/>
</dbReference>
<dbReference type="EC" id="4.2.99.18" evidence="13"/>
<comment type="subcellular location">
    <subcellularLocation>
        <location evidence="13">Nucleus</location>
    </subcellularLocation>
    <subcellularLocation>
        <location evidence="13">Mitochondrion</location>
    </subcellularLocation>
</comment>
<organism evidence="15 16">
    <name type="scientific">Acanthosepion pharaonis</name>
    <name type="common">Pharaoh cuttlefish</name>
    <name type="synonym">Sepia pharaonis</name>
    <dbReference type="NCBI Taxonomy" id="158019"/>
    <lineage>
        <taxon>Eukaryota</taxon>
        <taxon>Metazoa</taxon>
        <taxon>Spiralia</taxon>
        <taxon>Lophotrochozoa</taxon>
        <taxon>Mollusca</taxon>
        <taxon>Cephalopoda</taxon>
        <taxon>Coleoidea</taxon>
        <taxon>Decapodiformes</taxon>
        <taxon>Sepiida</taxon>
        <taxon>Sepiina</taxon>
        <taxon>Sepiidae</taxon>
        <taxon>Acanthosepion</taxon>
    </lineage>
</organism>
<keyword evidence="13" id="KW-0496">Mitochondrion</keyword>
<keyword evidence="5 13" id="KW-0227">DNA damage</keyword>
<comment type="caution">
    <text evidence="13">Lacks conserved residue(s) required for the propagation of feature annotation.</text>
</comment>
<dbReference type="EC" id="3.2.2.-" evidence="13"/>
<dbReference type="OrthoDB" id="2099276at2759"/>
<dbReference type="Pfam" id="PF00633">
    <property type="entry name" value="HHH"/>
    <property type="match status" value="1"/>
</dbReference>
<dbReference type="Proteomes" id="UP000597762">
    <property type="component" value="Unassembled WGS sequence"/>
</dbReference>
<evidence type="ECO:0000256" key="6">
    <source>
        <dbReference type="ARBA" id="ARBA00022801"/>
    </source>
</evidence>
<dbReference type="PIRSF" id="PIRSF001435">
    <property type="entry name" value="Nth"/>
    <property type="match status" value="1"/>
</dbReference>
<dbReference type="InterPro" id="IPR003265">
    <property type="entry name" value="HhH-GPD_domain"/>
</dbReference>
<comment type="catalytic activity">
    <reaction evidence="13">
        <text>2'-deoxyribonucleotide-(2'-deoxyribose 5'-phosphate)-2'-deoxyribonucleotide-DNA = a 3'-end 2'-deoxyribonucleotide-(2,3-dehydro-2,3-deoxyribose 5'-phosphate)-DNA + a 5'-end 5'-phospho-2'-deoxyribonucleoside-DNA + H(+)</text>
        <dbReference type="Rhea" id="RHEA:66592"/>
        <dbReference type="Rhea" id="RHEA-COMP:13180"/>
        <dbReference type="Rhea" id="RHEA-COMP:16897"/>
        <dbReference type="Rhea" id="RHEA-COMP:17067"/>
        <dbReference type="ChEBI" id="CHEBI:15378"/>
        <dbReference type="ChEBI" id="CHEBI:136412"/>
        <dbReference type="ChEBI" id="CHEBI:157695"/>
        <dbReference type="ChEBI" id="CHEBI:167181"/>
        <dbReference type="EC" id="4.2.99.18"/>
    </reaction>
</comment>
<evidence type="ECO:0000256" key="10">
    <source>
        <dbReference type="ARBA" id="ARBA00023204"/>
    </source>
</evidence>
<dbReference type="InterPro" id="IPR023170">
    <property type="entry name" value="HhH_base_excis_C"/>
</dbReference>
<dbReference type="SUPFAM" id="SSF48150">
    <property type="entry name" value="DNA-glycosylase"/>
    <property type="match status" value="1"/>
</dbReference>
<reference evidence="15" key="1">
    <citation type="submission" date="2021-01" db="EMBL/GenBank/DDBJ databases">
        <authorList>
            <person name="Li R."/>
            <person name="Bekaert M."/>
        </authorList>
    </citation>
    <scope>NUCLEOTIDE SEQUENCE</scope>
    <source>
        <strain evidence="15">Farmed</strain>
    </source>
</reference>
<evidence type="ECO:0000256" key="5">
    <source>
        <dbReference type="ARBA" id="ARBA00022763"/>
    </source>
</evidence>
<evidence type="ECO:0000313" key="15">
    <source>
        <dbReference type="EMBL" id="CAE1303824.1"/>
    </source>
</evidence>
<dbReference type="GO" id="GO:0046872">
    <property type="term" value="F:metal ion binding"/>
    <property type="evidence" value="ECO:0007669"/>
    <property type="project" value="UniProtKB-KW"/>
</dbReference>
<dbReference type="FunFam" id="1.10.1670.10:FF:000003">
    <property type="entry name" value="Endonuclease III homolog"/>
    <property type="match status" value="1"/>
</dbReference>
<dbReference type="Pfam" id="PF00730">
    <property type="entry name" value="HhH-GPD"/>
    <property type="match status" value="1"/>
</dbReference>
<gene>
    <name evidence="13" type="primary">NTH1</name>
    <name evidence="15" type="ORF">SPHA_56534</name>
</gene>
<dbReference type="FunFam" id="1.10.340.30:FF:000005">
    <property type="entry name" value="Endonuclease III-like protein 1"/>
    <property type="match status" value="1"/>
</dbReference>
<dbReference type="HAMAP" id="MF_03183">
    <property type="entry name" value="Endonuclease_III_Nth"/>
    <property type="match status" value="1"/>
</dbReference>
<keyword evidence="11 13" id="KW-0456">Lyase</keyword>
<keyword evidence="6 13" id="KW-0378">Hydrolase</keyword>
<dbReference type="InterPro" id="IPR011257">
    <property type="entry name" value="DNA_glycosylase"/>
</dbReference>
<dbReference type="PANTHER" id="PTHR43286">
    <property type="entry name" value="ENDONUCLEASE III-LIKE PROTEIN 1"/>
    <property type="match status" value="1"/>
</dbReference>
<keyword evidence="13" id="KW-0539">Nucleus</keyword>
<dbReference type="CDD" id="cd00056">
    <property type="entry name" value="ENDO3c"/>
    <property type="match status" value="1"/>
</dbReference>
<dbReference type="AlphaFoldDB" id="A0A812DKC9"/>
<keyword evidence="10 13" id="KW-0234">DNA repair</keyword>
<dbReference type="InterPro" id="IPR000445">
    <property type="entry name" value="HhH_motif"/>
</dbReference>
<evidence type="ECO:0000256" key="1">
    <source>
        <dbReference type="ARBA" id="ARBA00001966"/>
    </source>
</evidence>
<comment type="caution">
    <text evidence="15">The sequence shown here is derived from an EMBL/GenBank/DDBJ whole genome shotgun (WGS) entry which is preliminary data.</text>
</comment>
<evidence type="ECO:0000256" key="13">
    <source>
        <dbReference type="HAMAP-Rule" id="MF_03183"/>
    </source>
</evidence>
<keyword evidence="7" id="KW-0809">Transit peptide</keyword>
<evidence type="ECO:0000256" key="11">
    <source>
        <dbReference type="ARBA" id="ARBA00023239"/>
    </source>
</evidence>
<dbReference type="GO" id="GO:0000703">
    <property type="term" value="F:oxidized pyrimidine nucleobase lesion DNA N-glycosylase activity"/>
    <property type="evidence" value="ECO:0007669"/>
    <property type="project" value="UniProtKB-UniRule"/>
</dbReference>
<comment type="cofactor">
    <cofactor evidence="1">
        <name>[4Fe-4S] cluster</name>
        <dbReference type="ChEBI" id="CHEBI:49883"/>
    </cofactor>
</comment>
<dbReference type="GO" id="GO:0006285">
    <property type="term" value="P:base-excision repair, AP site formation"/>
    <property type="evidence" value="ECO:0007669"/>
    <property type="project" value="UniProtKB-UniRule"/>
</dbReference>
<evidence type="ECO:0000256" key="12">
    <source>
        <dbReference type="ARBA" id="ARBA00023295"/>
    </source>
</evidence>
<dbReference type="SMART" id="SM00478">
    <property type="entry name" value="ENDO3c"/>
    <property type="match status" value="1"/>
</dbReference>
<evidence type="ECO:0000259" key="14">
    <source>
        <dbReference type="SMART" id="SM00478"/>
    </source>
</evidence>
<sequence length="218" mass="24632">MGCDEISDRSSPPEVFRYQVVLSLMLSSQTKDQVTSAAMARLRAHGCTIENILNTSDKKLGELIYPVGFWQRKVIYIKNTTKILKEKYGCDIPDSLENLLKLPGIGPKMAHLIMKCAWNQLTGIGVDTHVHRISNRLGWVPKPTKEPEQTRKALEDWLPREIWSEVNHLLVGFGQQICRPVNPLCQSCLNKDICPTGLKNNKASKNVKSPKKLIKQET</sequence>
<accession>A0A812DKC9</accession>
<keyword evidence="12 13" id="KW-0326">Glycosidase</keyword>
<evidence type="ECO:0000256" key="3">
    <source>
        <dbReference type="ARBA" id="ARBA00022485"/>
    </source>
</evidence>
<proteinExistence type="inferred from homology"/>
<feature type="domain" description="HhH-GPD" evidence="14">
    <location>
        <begin position="26"/>
        <end position="176"/>
    </location>
</feature>
<dbReference type="Gene3D" id="1.10.1670.10">
    <property type="entry name" value="Helix-hairpin-Helix base-excision DNA repair enzymes (C-terminal)"/>
    <property type="match status" value="1"/>
</dbReference>
<evidence type="ECO:0000256" key="8">
    <source>
        <dbReference type="ARBA" id="ARBA00023004"/>
    </source>
</evidence>
<keyword evidence="8" id="KW-0408">Iron</keyword>
<dbReference type="PROSITE" id="PS00764">
    <property type="entry name" value="ENDONUCLEASE_III_1"/>
    <property type="match status" value="1"/>
</dbReference>
<comment type="function">
    <text evidence="13">Bifunctional DNA N-glycosylase with associated apurinic/apyrimidinic (AP) lyase function that catalyzes the first step in base excision repair (BER), the primary repair pathway for the repair of oxidative DNA damage. The DNA N-glycosylase activity releases the damaged DNA base from DNA by cleaving the N-glycosidic bond, leaving an AP site. The AP lyase activity cleaves the phosphodiester bond 3' to the AP site by a beta-elimination. Primarily recognizes and repairs oxidative base damage of pyrimidines.</text>
</comment>
<keyword evidence="4" id="KW-0479">Metal-binding</keyword>
<dbReference type="GO" id="GO:0003677">
    <property type="term" value="F:DNA binding"/>
    <property type="evidence" value="ECO:0007669"/>
    <property type="project" value="UniProtKB-UniRule"/>
</dbReference>